<comment type="caution">
    <text evidence="1">The sequence shown here is derived from an EMBL/GenBank/DDBJ whole genome shotgun (WGS) entry which is preliminary data.</text>
</comment>
<gene>
    <name evidence="1" type="ORF">L3X38_002448</name>
</gene>
<dbReference type="AlphaFoldDB" id="A0AAD4WU19"/>
<name>A0AAD4WU19_PRUDU</name>
<proteinExistence type="predicted"/>
<protein>
    <submittedName>
        <fullName evidence="1">Uncharacterized protein</fullName>
    </submittedName>
</protein>
<accession>A0AAD4WU19</accession>
<evidence type="ECO:0000313" key="1">
    <source>
        <dbReference type="EMBL" id="KAI5349560.1"/>
    </source>
</evidence>
<reference evidence="1 2" key="1">
    <citation type="journal article" date="2022" name="G3 (Bethesda)">
        <title>Whole-genome sequence and methylome profiling of the almond [Prunus dulcis (Mill.) D.A. Webb] cultivar 'Nonpareil'.</title>
        <authorList>
            <person name="D'Amico-Willman K.M."/>
            <person name="Ouma W.Z."/>
            <person name="Meulia T."/>
            <person name="Sideli G.M."/>
            <person name="Gradziel T.M."/>
            <person name="Fresnedo-Ramirez J."/>
        </authorList>
    </citation>
    <scope>NUCLEOTIDE SEQUENCE [LARGE SCALE GENOMIC DNA]</scope>
    <source>
        <strain evidence="1">Clone GOH B32 T37-40</strain>
    </source>
</reference>
<dbReference type="Proteomes" id="UP001054821">
    <property type="component" value="Chromosome 1"/>
</dbReference>
<dbReference type="InterPro" id="IPR004252">
    <property type="entry name" value="Probable_transposase_24"/>
</dbReference>
<sequence length="125" mass="13819">MRAKQTMLHTMSGKGYARLEDEMRKASTSPDSITRGDVWICGHTRKSGGFLNQEVANAVVNLEAFSTHHHGNSTNLQGKKCKLLHWTGSGEVVALAEISSTNPQDNVHLCHLDWIVGKFGSLRYL</sequence>
<evidence type="ECO:0000313" key="2">
    <source>
        <dbReference type="Proteomes" id="UP001054821"/>
    </source>
</evidence>
<keyword evidence="2" id="KW-1185">Reference proteome</keyword>
<organism evidence="1 2">
    <name type="scientific">Prunus dulcis</name>
    <name type="common">Almond</name>
    <name type="synonym">Amygdalus dulcis</name>
    <dbReference type="NCBI Taxonomy" id="3755"/>
    <lineage>
        <taxon>Eukaryota</taxon>
        <taxon>Viridiplantae</taxon>
        <taxon>Streptophyta</taxon>
        <taxon>Embryophyta</taxon>
        <taxon>Tracheophyta</taxon>
        <taxon>Spermatophyta</taxon>
        <taxon>Magnoliopsida</taxon>
        <taxon>eudicotyledons</taxon>
        <taxon>Gunneridae</taxon>
        <taxon>Pentapetalae</taxon>
        <taxon>rosids</taxon>
        <taxon>fabids</taxon>
        <taxon>Rosales</taxon>
        <taxon>Rosaceae</taxon>
        <taxon>Amygdaloideae</taxon>
        <taxon>Amygdaleae</taxon>
        <taxon>Prunus</taxon>
    </lineage>
</organism>
<dbReference type="Pfam" id="PF03004">
    <property type="entry name" value="Transposase_24"/>
    <property type="match status" value="1"/>
</dbReference>
<dbReference type="EMBL" id="JAJFAZ020000001">
    <property type="protein sequence ID" value="KAI5349560.1"/>
    <property type="molecule type" value="Genomic_DNA"/>
</dbReference>